<evidence type="ECO:0000313" key="1">
    <source>
        <dbReference type="EnsemblPlants" id="OGLUM02G16450.1"/>
    </source>
</evidence>
<dbReference type="eggNOG" id="ENOG502S5VQ">
    <property type="taxonomic scope" value="Eukaryota"/>
</dbReference>
<name>A0A0D9YS56_9ORYZ</name>
<dbReference type="HOGENOM" id="CLU_1623234_0_0_1"/>
<organism evidence="1">
    <name type="scientific">Oryza glumipatula</name>
    <dbReference type="NCBI Taxonomy" id="40148"/>
    <lineage>
        <taxon>Eukaryota</taxon>
        <taxon>Viridiplantae</taxon>
        <taxon>Streptophyta</taxon>
        <taxon>Embryophyta</taxon>
        <taxon>Tracheophyta</taxon>
        <taxon>Spermatophyta</taxon>
        <taxon>Magnoliopsida</taxon>
        <taxon>Liliopsida</taxon>
        <taxon>Poales</taxon>
        <taxon>Poaceae</taxon>
        <taxon>BOP clade</taxon>
        <taxon>Oryzoideae</taxon>
        <taxon>Oryzeae</taxon>
        <taxon>Oryzinae</taxon>
        <taxon>Oryza</taxon>
    </lineage>
</organism>
<dbReference type="Gramene" id="OGLUM02G16450.1">
    <property type="protein sequence ID" value="OGLUM02G16450.1"/>
    <property type="gene ID" value="OGLUM02G16450"/>
</dbReference>
<accession>A0A0D9YS56</accession>
<sequence>MAKECLSLERVIHDMEHKLLSKILTIQQELTEIKMHDTLPTRVYNLEVDYTDDYILTKEDEEVLHFVRNSYIWATIALIADIPLAINFLLPNVNGGWLYDTVIDAYGYTANIANHNAGVTTTFQSNLLFDDFEDFDSRFDHHWVSQVGKICVVRHMNVTKFGDHPTNILSRKLNFSPRLQETLREKSKLWMLMSK</sequence>
<reference evidence="1" key="1">
    <citation type="submission" date="2015-04" db="UniProtKB">
        <authorList>
            <consortium name="EnsemblPlants"/>
        </authorList>
    </citation>
    <scope>IDENTIFICATION</scope>
</reference>
<dbReference type="Proteomes" id="UP000026961">
    <property type="component" value="Chromosome 2"/>
</dbReference>
<proteinExistence type="predicted"/>
<reference evidence="1" key="2">
    <citation type="submission" date="2018-05" db="EMBL/GenBank/DDBJ databases">
        <title>OgluRS3 (Oryza glumaepatula Reference Sequence Version 3).</title>
        <authorList>
            <person name="Zhang J."/>
            <person name="Kudrna D."/>
            <person name="Lee S."/>
            <person name="Talag J."/>
            <person name="Welchert J."/>
            <person name="Wing R.A."/>
        </authorList>
    </citation>
    <scope>NUCLEOTIDE SEQUENCE [LARGE SCALE GENOMIC DNA]</scope>
</reference>
<dbReference type="EnsemblPlants" id="OGLUM02G16450.1">
    <property type="protein sequence ID" value="OGLUM02G16450.1"/>
    <property type="gene ID" value="OGLUM02G16450"/>
</dbReference>
<protein>
    <submittedName>
        <fullName evidence="1">Uncharacterized protein</fullName>
    </submittedName>
</protein>
<dbReference type="AlphaFoldDB" id="A0A0D9YS56"/>
<keyword evidence="2" id="KW-1185">Reference proteome</keyword>
<evidence type="ECO:0000313" key="2">
    <source>
        <dbReference type="Proteomes" id="UP000026961"/>
    </source>
</evidence>